<dbReference type="EMBL" id="CAJVPY010042768">
    <property type="protein sequence ID" value="CAG8807609.1"/>
    <property type="molecule type" value="Genomic_DNA"/>
</dbReference>
<dbReference type="OrthoDB" id="2434555at2759"/>
<dbReference type="AlphaFoldDB" id="A0A9N9K551"/>
<dbReference type="Proteomes" id="UP000789405">
    <property type="component" value="Unassembled WGS sequence"/>
</dbReference>
<evidence type="ECO:0000313" key="1">
    <source>
        <dbReference type="EMBL" id="CAG8807609.1"/>
    </source>
</evidence>
<gene>
    <name evidence="1" type="ORF">DERYTH_LOCUS24716</name>
</gene>
<sequence>WQKDFGEKQIDHLYTLWVVEAKALKLAFSTTMTKTIDKELQESLKQEHNMLIT</sequence>
<accession>A0A9N9K551</accession>
<feature type="non-terminal residue" evidence="1">
    <location>
        <position position="1"/>
    </location>
</feature>
<proteinExistence type="predicted"/>
<name>A0A9N9K551_9GLOM</name>
<keyword evidence="2" id="KW-1185">Reference proteome</keyword>
<evidence type="ECO:0000313" key="2">
    <source>
        <dbReference type="Proteomes" id="UP000789405"/>
    </source>
</evidence>
<feature type="non-terminal residue" evidence="1">
    <location>
        <position position="53"/>
    </location>
</feature>
<comment type="caution">
    <text evidence="1">The sequence shown here is derived from an EMBL/GenBank/DDBJ whole genome shotgun (WGS) entry which is preliminary data.</text>
</comment>
<protein>
    <submittedName>
        <fullName evidence="1">6605_t:CDS:1</fullName>
    </submittedName>
</protein>
<organism evidence="1 2">
    <name type="scientific">Dentiscutata erythropus</name>
    <dbReference type="NCBI Taxonomy" id="1348616"/>
    <lineage>
        <taxon>Eukaryota</taxon>
        <taxon>Fungi</taxon>
        <taxon>Fungi incertae sedis</taxon>
        <taxon>Mucoromycota</taxon>
        <taxon>Glomeromycotina</taxon>
        <taxon>Glomeromycetes</taxon>
        <taxon>Diversisporales</taxon>
        <taxon>Gigasporaceae</taxon>
        <taxon>Dentiscutata</taxon>
    </lineage>
</organism>
<reference evidence="1" key="1">
    <citation type="submission" date="2021-06" db="EMBL/GenBank/DDBJ databases">
        <authorList>
            <person name="Kallberg Y."/>
            <person name="Tangrot J."/>
            <person name="Rosling A."/>
        </authorList>
    </citation>
    <scope>NUCLEOTIDE SEQUENCE</scope>
    <source>
        <strain evidence="1">MA453B</strain>
    </source>
</reference>